<dbReference type="STRING" id="519441.Smon_0889"/>
<dbReference type="Pfam" id="PF18813">
    <property type="entry name" value="PBECR4"/>
    <property type="match status" value="1"/>
</dbReference>
<evidence type="ECO:0000313" key="3">
    <source>
        <dbReference type="Proteomes" id="UP000002072"/>
    </source>
</evidence>
<dbReference type="RefSeq" id="WP_012858905.1">
    <property type="nucleotide sequence ID" value="NC_013515.1"/>
</dbReference>
<evidence type="ECO:0000259" key="1">
    <source>
        <dbReference type="Pfam" id="PF18813"/>
    </source>
</evidence>
<dbReference type="KEGG" id="smf:Smon_0889"/>
<dbReference type="GeneID" id="29672953"/>
<dbReference type="HOGENOM" id="CLU_075774_0_0_0"/>
<accession>D1AYI0</accession>
<dbReference type="AlphaFoldDB" id="D1AYI0"/>
<feature type="domain" description="Phage-Barnase-EndoU-ColicinE5/D-RelE like nuclease 4" evidence="1">
    <location>
        <begin position="15"/>
        <end position="197"/>
    </location>
</feature>
<sequence length="247" mass="30081">MEKTYKAMKTIEYFSKFDKEDIQINSKSKQFNITFDRKGLPHLLGLQYLEKYPRQFNATKFLKEIKENKISDQEILEKVEEYHEVKQRINVENRINTFSDFMKNIEKGFIVEKTYETKMNVNYLVIQTENNDFKHLGFLSGIRGTLIEAFDELNEKDLSILKTYFIEKNDRYYKDTNIIEPIENIKIYDELFEEYTNFSFDLDKQKFLNQNVYMEYKECIDKYYQEKENNEISDSWNIKKDKQELER</sequence>
<protein>
    <recommendedName>
        <fullName evidence="1">Phage-Barnase-EndoU-ColicinE5/D-RelE like nuclease 4 domain-containing protein</fullName>
    </recommendedName>
</protein>
<dbReference type="InterPro" id="IPR041420">
    <property type="entry name" value="PBECR4"/>
</dbReference>
<dbReference type="eggNOG" id="ENOG5032TY5">
    <property type="taxonomic scope" value="Bacteria"/>
</dbReference>
<dbReference type="Proteomes" id="UP000002072">
    <property type="component" value="Chromosome"/>
</dbReference>
<dbReference type="EMBL" id="CP001779">
    <property type="protein sequence ID" value="ACZ01356.1"/>
    <property type="molecule type" value="Genomic_DNA"/>
</dbReference>
<proteinExistence type="predicted"/>
<name>D1AYI0_STRM9</name>
<organism evidence="2 3">
    <name type="scientific">Streptobacillus moniliformis (strain ATCC 14647 / DSM 12112 / NCTC 10651 / 9901)</name>
    <dbReference type="NCBI Taxonomy" id="519441"/>
    <lineage>
        <taxon>Bacteria</taxon>
        <taxon>Fusobacteriati</taxon>
        <taxon>Fusobacteriota</taxon>
        <taxon>Fusobacteriia</taxon>
        <taxon>Fusobacteriales</taxon>
        <taxon>Leptotrichiaceae</taxon>
        <taxon>Streptobacillus</taxon>
    </lineage>
</organism>
<evidence type="ECO:0000313" key="2">
    <source>
        <dbReference type="EMBL" id="ACZ01356.1"/>
    </source>
</evidence>
<keyword evidence="3" id="KW-1185">Reference proteome</keyword>
<gene>
    <name evidence="2" type="ordered locus">Smon_0889</name>
</gene>
<reference evidence="2 3" key="1">
    <citation type="journal article" date="2009" name="Stand. Genomic Sci.">
        <title>Complete genome sequence of Streptobacillus moniliformis type strain (9901T).</title>
        <authorList>
            <person name="Nolan M."/>
            <person name="Gronow S."/>
            <person name="Lapidus A."/>
            <person name="Ivanova N."/>
            <person name="Copeland A."/>
            <person name="Lucas S."/>
            <person name="Del Rio T.G."/>
            <person name="Chen F."/>
            <person name="Tice H."/>
            <person name="Pitluck S."/>
            <person name="Cheng J.F."/>
            <person name="Sims D."/>
            <person name="Meincke L."/>
            <person name="Bruce D."/>
            <person name="Goodwin L."/>
            <person name="Brettin T."/>
            <person name="Han C."/>
            <person name="Detter J.C."/>
            <person name="Ovchinikova G."/>
            <person name="Pati A."/>
            <person name="Mavromatis K."/>
            <person name="Mikhailova N."/>
            <person name="Chen A."/>
            <person name="Palaniappan K."/>
            <person name="Land M."/>
            <person name="Hauser L."/>
            <person name="Chang Y.J."/>
            <person name="Jeffries C.D."/>
            <person name="Rohde M."/>
            <person name="Sproer C."/>
            <person name="Goker M."/>
            <person name="Bristow J."/>
            <person name="Eisen J.A."/>
            <person name="Markowitz V."/>
            <person name="Hugenholtz P."/>
            <person name="Kyrpides N.C."/>
            <person name="Klenk H.P."/>
            <person name="Chain P."/>
        </authorList>
    </citation>
    <scope>NUCLEOTIDE SEQUENCE [LARGE SCALE GENOMIC DNA]</scope>
    <source>
        <strain evidence="3">ATCC 14647 / DSM 12112 / NCTC 10651 / 9901</strain>
    </source>
</reference>